<evidence type="ECO:0000313" key="8">
    <source>
        <dbReference type="EMBL" id="KAF8449159.1"/>
    </source>
</evidence>
<dbReference type="GO" id="GO:0016020">
    <property type="term" value="C:membrane"/>
    <property type="evidence" value="ECO:0007669"/>
    <property type="project" value="UniProtKB-SubCell"/>
</dbReference>
<dbReference type="SUPFAM" id="SSF103481">
    <property type="entry name" value="Multidrug resistance efflux transporter EmrE"/>
    <property type="match status" value="1"/>
</dbReference>
<dbReference type="Proteomes" id="UP001194468">
    <property type="component" value="Unassembled WGS sequence"/>
</dbReference>
<evidence type="ECO:0000256" key="2">
    <source>
        <dbReference type="ARBA" id="ARBA00022692"/>
    </source>
</evidence>
<name>A0AAD4GK92_BOLED</name>
<accession>A0AAD4GK92</accession>
<reference evidence="8" key="1">
    <citation type="submission" date="2019-10" db="EMBL/GenBank/DDBJ databases">
        <authorList>
            <consortium name="DOE Joint Genome Institute"/>
            <person name="Kuo A."/>
            <person name="Miyauchi S."/>
            <person name="Kiss E."/>
            <person name="Drula E."/>
            <person name="Kohler A."/>
            <person name="Sanchez-Garcia M."/>
            <person name="Andreopoulos B."/>
            <person name="Barry K.W."/>
            <person name="Bonito G."/>
            <person name="Buee M."/>
            <person name="Carver A."/>
            <person name="Chen C."/>
            <person name="Cichocki N."/>
            <person name="Clum A."/>
            <person name="Culley D."/>
            <person name="Crous P.W."/>
            <person name="Fauchery L."/>
            <person name="Girlanda M."/>
            <person name="Hayes R."/>
            <person name="Keri Z."/>
            <person name="LaButti K."/>
            <person name="Lipzen A."/>
            <person name="Lombard V."/>
            <person name="Magnuson J."/>
            <person name="Maillard F."/>
            <person name="Morin E."/>
            <person name="Murat C."/>
            <person name="Nolan M."/>
            <person name="Ohm R."/>
            <person name="Pangilinan J."/>
            <person name="Pereira M."/>
            <person name="Perotto S."/>
            <person name="Peter M."/>
            <person name="Riley R."/>
            <person name="Sitrit Y."/>
            <person name="Stielow B."/>
            <person name="Szollosi G."/>
            <person name="Zifcakova L."/>
            <person name="Stursova M."/>
            <person name="Spatafora J.W."/>
            <person name="Tedersoo L."/>
            <person name="Vaario L.-M."/>
            <person name="Yamada A."/>
            <person name="Yan M."/>
            <person name="Wang P."/>
            <person name="Xu J."/>
            <person name="Bruns T."/>
            <person name="Baldrian P."/>
            <person name="Vilgalys R."/>
            <person name="Henrissat B."/>
            <person name="Grigoriev I.V."/>
            <person name="Hibbett D."/>
            <person name="Nagy L.G."/>
            <person name="Martin F.M."/>
        </authorList>
    </citation>
    <scope>NUCLEOTIDE SEQUENCE</scope>
    <source>
        <strain evidence="8">BED1</strain>
    </source>
</reference>
<keyword evidence="9" id="KW-1185">Reference proteome</keyword>
<evidence type="ECO:0000256" key="5">
    <source>
        <dbReference type="SAM" id="MobiDB-lite"/>
    </source>
</evidence>
<evidence type="ECO:0000313" key="9">
    <source>
        <dbReference type="Proteomes" id="UP001194468"/>
    </source>
</evidence>
<keyword evidence="4 6" id="KW-0472">Membrane</keyword>
<organism evidence="8 9">
    <name type="scientific">Boletus edulis BED1</name>
    <dbReference type="NCBI Taxonomy" id="1328754"/>
    <lineage>
        <taxon>Eukaryota</taxon>
        <taxon>Fungi</taxon>
        <taxon>Dikarya</taxon>
        <taxon>Basidiomycota</taxon>
        <taxon>Agaricomycotina</taxon>
        <taxon>Agaricomycetes</taxon>
        <taxon>Agaricomycetidae</taxon>
        <taxon>Boletales</taxon>
        <taxon>Boletineae</taxon>
        <taxon>Boletaceae</taxon>
        <taxon>Boletoideae</taxon>
        <taxon>Boletus</taxon>
    </lineage>
</organism>
<feature type="transmembrane region" description="Helical" evidence="6">
    <location>
        <begin position="136"/>
        <end position="158"/>
    </location>
</feature>
<evidence type="ECO:0000259" key="7">
    <source>
        <dbReference type="Pfam" id="PF03151"/>
    </source>
</evidence>
<evidence type="ECO:0000256" key="4">
    <source>
        <dbReference type="ARBA" id="ARBA00023136"/>
    </source>
</evidence>
<feature type="domain" description="Sugar phosphate transporter" evidence="7">
    <location>
        <begin position="107"/>
        <end position="414"/>
    </location>
</feature>
<comment type="subcellular location">
    <subcellularLocation>
        <location evidence="1">Membrane</location>
        <topology evidence="1">Multi-pass membrane protein</topology>
    </subcellularLocation>
</comment>
<feature type="transmembrane region" description="Helical" evidence="6">
    <location>
        <begin position="254"/>
        <end position="275"/>
    </location>
</feature>
<gene>
    <name evidence="8" type="ORF">L210DRAFT_3627697</name>
</gene>
<keyword evidence="3 6" id="KW-1133">Transmembrane helix</keyword>
<feature type="transmembrane region" description="Helical" evidence="6">
    <location>
        <begin position="342"/>
        <end position="363"/>
    </location>
</feature>
<evidence type="ECO:0000256" key="6">
    <source>
        <dbReference type="SAM" id="Phobius"/>
    </source>
</evidence>
<evidence type="ECO:0000256" key="3">
    <source>
        <dbReference type="ARBA" id="ARBA00022989"/>
    </source>
</evidence>
<keyword evidence="2 6" id="KW-0812">Transmembrane</keyword>
<feature type="transmembrane region" description="Helical" evidence="6">
    <location>
        <begin position="370"/>
        <end position="391"/>
    </location>
</feature>
<feature type="transmembrane region" description="Helical" evidence="6">
    <location>
        <begin position="170"/>
        <end position="193"/>
    </location>
</feature>
<protein>
    <submittedName>
        <fullName evidence="8">Triose-phosphate transporter family-domain-containing protein</fullName>
    </submittedName>
</protein>
<proteinExistence type="predicted"/>
<feature type="transmembrane region" description="Helical" evidence="6">
    <location>
        <begin position="295"/>
        <end position="313"/>
    </location>
</feature>
<dbReference type="PANTHER" id="PTHR11132">
    <property type="entry name" value="SOLUTE CARRIER FAMILY 35"/>
    <property type="match status" value="1"/>
</dbReference>
<dbReference type="Pfam" id="PF03151">
    <property type="entry name" value="TPT"/>
    <property type="match status" value="1"/>
</dbReference>
<dbReference type="InterPro" id="IPR037185">
    <property type="entry name" value="EmrE-like"/>
</dbReference>
<dbReference type="AlphaFoldDB" id="A0AAD4GK92"/>
<evidence type="ECO:0000256" key="1">
    <source>
        <dbReference type="ARBA" id="ARBA00004141"/>
    </source>
</evidence>
<feature type="transmembrane region" description="Helical" evidence="6">
    <location>
        <begin position="397"/>
        <end position="416"/>
    </location>
</feature>
<dbReference type="EMBL" id="WHUW01000003">
    <property type="protein sequence ID" value="KAF8449159.1"/>
    <property type="molecule type" value="Genomic_DNA"/>
</dbReference>
<dbReference type="InterPro" id="IPR050186">
    <property type="entry name" value="TPT_transporter"/>
</dbReference>
<comment type="caution">
    <text evidence="8">The sequence shown here is derived from an EMBL/GenBank/DDBJ whole genome shotgun (WGS) entry which is preliminary data.</text>
</comment>
<feature type="region of interest" description="Disordered" evidence="5">
    <location>
        <begin position="446"/>
        <end position="496"/>
    </location>
</feature>
<sequence length="567" mass="62835">MQKNCLSAEPAVYPQYNGYHNDNLANSGYAWQASNSSEEPLSMSQGARGIRLDHPSFSLPPILEDLKSFFYRRPFASETRHVPPPFVRRNHPLTSAAGPSAASTARFLMLCMFWYTTSALSSNTGKAILEQFRYPITLTIFQFGFIACCCLLIMTPAINFSKLRSPTVAILKATLPMGAFQVGGHMFSSIAISRIHVSTVHTIKVMLKALSPLFTVAAYALLFRVKYSPKTYLSLLPLTVGVMLASTFDASASNAVGVLCAFGSALVFVSSNIFFKKVVPSGPQASSHRLDKVNLLLYSSGAAFVLMVPLWMFTDLPRLLAAHDNPTHIVHPSRGHSSMHALSYHFTINGLAQFAQNIIAFVILSSTSPVTYSIASLVKRIWVICMAILWFNQKIHPMQGIGIGLTFIGLYIYNLAKSDVERGETKMRRVEATRDLMLPSNRVEEQLLNGSSPSPTSWAKSTMPSTAGMNSRSNRPPSPPGSTRLPSPDMHKSSLESKFSARLSPLNLSSALTKRTGVMLRYLETLTHHLLLLLIPLQLRWFPSDIRTIFSGLNRYNKHKCLHRRYL</sequence>
<feature type="compositionally biased region" description="Polar residues" evidence="5">
    <location>
        <begin position="448"/>
        <end position="469"/>
    </location>
</feature>
<feature type="transmembrane region" description="Helical" evidence="6">
    <location>
        <begin position="205"/>
        <end position="225"/>
    </location>
</feature>
<dbReference type="InterPro" id="IPR004853">
    <property type="entry name" value="Sugar_P_trans_dom"/>
</dbReference>
<reference evidence="8" key="2">
    <citation type="journal article" date="2020" name="Nat. Commun.">
        <title>Large-scale genome sequencing of mycorrhizal fungi provides insights into the early evolution of symbiotic traits.</title>
        <authorList>
            <person name="Miyauchi S."/>
            <person name="Kiss E."/>
            <person name="Kuo A."/>
            <person name="Drula E."/>
            <person name="Kohler A."/>
            <person name="Sanchez-Garcia M."/>
            <person name="Morin E."/>
            <person name="Andreopoulos B."/>
            <person name="Barry K.W."/>
            <person name="Bonito G."/>
            <person name="Buee M."/>
            <person name="Carver A."/>
            <person name="Chen C."/>
            <person name="Cichocki N."/>
            <person name="Clum A."/>
            <person name="Culley D."/>
            <person name="Crous P.W."/>
            <person name="Fauchery L."/>
            <person name="Girlanda M."/>
            <person name="Hayes R.D."/>
            <person name="Keri Z."/>
            <person name="LaButti K."/>
            <person name="Lipzen A."/>
            <person name="Lombard V."/>
            <person name="Magnuson J."/>
            <person name="Maillard F."/>
            <person name="Murat C."/>
            <person name="Nolan M."/>
            <person name="Ohm R.A."/>
            <person name="Pangilinan J."/>
            <person name="Pereira M.F."/>
            <person name="Perotto S."/>
            <person name="Peter M."/>
            <person name="Pfister S."/>
            <person name="Riley R."/>
            <person name="Sitrit Y."/>
            <person name="Stielow J.B."/>
            <person name="Szollosi G."/>
            <person name="Zifcakova L."/>
            <person name="Stursova M."/>
            <person name="Spatafora J.W."/>
            <person name="Tedersoo L."/>
            <person name="Vaario L.M."/>
            <person name="Yamada A."/>
            <person name="Yan M."/>
            <person name="Wang P."/>
            <person name="Xu J."/>
            <person name="Bruns T."/>
            <person name="Baldrian P."/>
            <person name="Vilgalys R."/>
            <person name="Dunand C."/>
            <person name="Henrissat B."/>
            <person name="Grigoriev I.V."/>
            <person name="Hibbett D."/>
            <person name="Nagy L.G."/>
            <person name="Martin F.M."/>
        </authorList>
    </citation>
    <scope>NUCLEOTIDE SEQUENCE</scope>
    <source>
        <strain evidence="8">BED1</strain>
    </source>
</reference>